<evidence type="ECO:0000256" key="8">
    <source>
        <dbReference type="ARBA" id="ARBA00023065"/>
    </source>
</evidence>
<evidence type="ECO:0000256" key="11">
    <source>
        <dbReference type="SAM" id="Phobius"/>
    </source>
</evidence>
<evidence type="ECO:0000256" key="7">
    <source>
        <dbReference type="ARBA" id="ARBA00022989"/>
    </source>
</evidence>
<evidence type="ECO:0000256" key="10">
    <source>
        <dbReference type="ARBA" id="ARBA00031636"/>
    </source>
</evidence>
<gene>
    <name evidence="12" type="ORF">RQM59_02415</name>
</gene>
<organism evidence="12 13">
    <name type="scientific">Asprobacillus argus</name>
    <dbReference type="NCBI Taxonomy" id="3076534"/>
    <lineage>
        <taxon>Bacteria</taxon>
        <taxon>Pseudomonadati</taxon>
        <taxon>Bacteroidota</taxon>
        <taxon>Flavobacteriia</taxon>
        <taxon>Flavobacteriales</taxon>
        <taxon>Flavobacteriaceae</taxon>
        <taxon>Asprobacillus</taxon>
    </lineage>
</organism>
<dbReference type="PIRSF" id="PIRSF006603">
    <property type="entry name" value="DinF"/>
    <property type="match status" value="1"/>
</dbReference>
<keyword evidence="7 11" id="KW-1133">Transmembrane helix</keyword>
<evidence type="ECO:0000256" key="6">
    <source>
        <dbReference type="ARBA" id="ARBA00022692"/>
    </source>
</evidence>
<feature type="transmembrane region" description="Helical" evidence="11">
    <location>
        <begin position="316"/>
        <end position="338"/>
    </location>
</feature>
<evidence type="ECO:0000313" key="12">
    <source>
        <dbReference type="EMBL" id="MDT7831213.1"/>
    </source>
</evidence>
<feature type="transmembrane region" description="Helical" evidence="11">
    <location>
        <begin position="236"/>
        <end position="259"/>
    </location>
</feature>
<feature type="transmembrane region" description="Helical" evidence="11">
    <location>
        <begin position="160"/>
        <end position="184"/>
    </location>
</feature>
<reference evidence="12 13" key="1">
    <citation type="submission" date="2023-09" db="EMBL/GenBank/DDBJ databases">
        <title>Novel taxa isolated from Blanes Bay.</title>
        <authorList>
            <person name="Rey-Velasco X."/>
            <person name="Lucena T."/>
        </authorList>
    </citation>
    <scope>NUCLEOTIDE SEQUENCE [LARGE SCALE GENOMIC DNA]</scope>
    <source>
        <strain evidence="12 13">S356</strain>
    </source>
</reference>
<feature type="transmembrane region" description="Helical" evidence="11">
    <location>
        <begin position="196"/>
        <end position="216"/>
    </location>
</feature>
<feature type="transmembrane region" description="Helical" evidence="11">
    <location>
        <begin position="353"/>
        <end position="372"/>
    </location>
</feature>
<dbReference type="NCBIfam" id="TIGR00797">
    <property type="entry name" value="matE"/>
    <property type="match status" value="1"/>
</dbReference>
<comment type="similarity">
    <text evidence="2">Belongs to the multi antimicrobial extrusion (MATE) (TC 2.A.66.1) family.</text>
</comment>
<protein>
    <recommendedName>
        <fullName evidence="10">Multidrug-efflux transporter</fullName>
    </recommendedName>
</protein>
<dbReference type="InterPro" id="IPR048279">
    <property type="entry name" value="MdtK-like"/>
</dbReference>
<feature type="transmembrane region" description="Helical" evidence="11">
    <location>
        <begin position="48"/>
        <end position="70"/>
    </location>
</feature>
<keyword evidence="3" id="KW-0813">Transport</keyword>
<dbReference type="RefSeq" id="WP_349240464.1">
    <property type="nucleotide sequence ID" value="NZ_JAVTTO010000001.1"/>
</dbReference>
<proteinExistence type="inferred from homology"/>
<dbReference type="InterPro" id="IPR044644">
    <property type="entry name" value="DinF-like"/>
</dbReference>
<sequence length="444" mass="49671">MKTDISFKRINKLAIPALIAGIAEPLISITDTAIIGNIDFHGKESLGAVAIVGSFLSMLIWVFAQFRSAISSIISQYLGANKLEEVKSLPAQAILIVVTISVAIITITYPFAEYIFRIYGAEHQILAYSIDYYEIRIFGLPFTLFVFAVFGTFRGLQNTYYPMIIATLGAVLNVIFDWVLVYGIEGWIPAMNIEGAAYASVLSQMIMAFVAALLLVKKTSIRLQLVFPFNKEIPRLVKMVFDLFLRTVALNAALIFAVYSATNYGTDTLAAYGIGIQLWFFGAFFIDGYSSAGNILSGRLLGAKEYGTLVTLGNRLIRYGFLTGVGLAIVGFACYYWIGEVFIQDQAVLDRFYEVFWIILIMQPLCAITFIFDGMFKGMGLTAFLRNVLLFSTFIIFIPSLILFDRLNLALHGIWYTFILWITARGIPLVIKFRRKFLPLVEKS</sequence>
<accession>A0ABU3LC93</accession>
<name>A0ABU3LC93_9FLAO</name>
<evidence type="ECO:0000256" key="4">
    <source>
        <dbReference type="ARBA" id="ARBA00022449"/>
    </source>
</evidence>
<comment type="subcellular location">
    <subcellularLocation>
        <location evidence="1">Cell membrane</location>
        <topology evidence="1">Multi-pass membrane protein</topology>
    </subcellularLocation>
</comment>
<evidence type="ECO:0000256" key="9">
    <source>
        <dbReference type="ARBA" id="ARBA00023136"/>
    </source>
</evidence>
<evidence type="ECO:0000313" key="13">
    <source>
        <dbReference type="Proteomes" id="UP001257277"/>
    </source>
</evidence>
<dbReference type="EMBL" id="JAVTTO010000001">
    <property type="protein sequence ID" value="MDT7831213.1"/>
    <property type="molecule type" value="Genomic_DNA"/>
</dbReference>
<evidence type="ECO:0000256" key="5">
    <source>
        <dbReference type="ARBA" id="ARBA00022475"/>
    </source>
</evidence>
<keyword evidence="4" id="KW-0050">Antiport</keyword>
<dbReference type="InterPro" id="IPR050222">
    <property type="entry name" value="MATE_MdtK"/>
</dbReference>
<comment type="caution">
    <text evidence="12">The sequence shown here is derived from an EMBL/GenBank/DDBJ whole genome shotgun (WGS) entry which is preliminary data.</text>
</comment>
<keyword evidence="8" id="KW-0406">Ion transport</keyword>
<dbReference type="PANTHER" id="PTHR43298:SF2">
    <property type="entry name" value="FMN_FAD EXPORTER YEEO-RELATED"/>
    <property type="match status" value="1"/>
</dbReference>
<feature type="transmembrane region" description="Helical" evidence="11">
    <location>
        <begin position="384"/>
        <end position="404"/>
    </location>
</feature>
<feature type="transmembrane region" description="Helical" evidence="11">
    <location>
        <begin position="410"/>
        <end position="431"/>
    </location>
</feature>
<keyword evidence="6 11" id="KW-0812">Transmembrane</keyword>
<dbReference type="Pfam" id="PF01554">
    <property type="entry name" value="MatE"/>
    <property type="match status" value="2"/>
</dbReference>
<feature type="transmembrane region" description="Helical" evidence="11">
    <location>
        <begin position="271"/>
        <end position="296"/>
    </location>
</feature>
<keyword evidence="5" id="KW-1003">Cell membrane</keyword>
<feature type="transmembrane region" description="Helical" evidence="11">
    <location>
        <begin position="91"/>
        <end position="112"/>
    </location>
</feature>
<evidence type="ECO:0000256" key="1">
    <source>
        <dbReference type="ARBA" id="ARBA00004651"/>
    </source>
</evidence>
<dbReference type="Proteomes" id="UP001257277">
    <property type="component" value="Unassembled WGS sequence"/>
</dbReference>
<evidence type="ECO:0000256" key="3">
    <source>
        <dbReference type="ARBA" id="ARBA00022448"/>
    </source>
</evidence>
<dbReference type="CDD" id="cd13136">
    <property type="entry name" value="MATE_DinF_like"/>
    <property type="match status" value="1"/>
</dbReference>
<feature type="transmembrane region" description="Helical" evidence="11">
    <location>
        <begin position="132"/>
        <end position="153"/>
    </location>
</feature>
<dbReference type="PANTHER" id="PTHR43298">
    <property type="entry name" value="MULTIDRUG RESISTANCE PROTEIN NORM-RELATED"/>
    <property type="match status" value="1"/>
</dbReference>
<evidence type="ECO:0000256" key="2">
    <source>
        <dbReference type="ARBA" id="ARBA00010199"/>
    </source>
</evidence>
<dbReference type="InterPro" id="IPR002528">
    <property type="entry name" value="MATE_fam"/>
</dbReference>
<keyword evidence="13" id="KW-1185">Reference proteome</keyword>
<keyword evidence="9 11" id="KW-0472">Membrane</keyword>